<organism evidence="5 6">
    <name type="scientific">Astyanax mexicanus</name>
    <name type="common">Blind cave fish</name>
    <name type="synonym">Astyanax fasciatus mexicanus</name>
    <dbReference type="NCBI Taxonomy" id="7994"/>
    <lineage>
        <taxon>Eukaryota</taxon>
        <taxon>Metazoa</taxon>
        <taxon>Chordata</taxon>
        <taxon>Craniata</taxon>
        <taxon>Vertebrata</taxon>
        <taxon>Euteleostomi</taxon>
        <taxon>Actinopterygii</taxon>
        <taxon>Neopterygii</taxon>
        <taxon>Teleostei</taxon>
        <taxon>Ostariophysi</taxon>
        <taxon>Characiformes</taxon>
        <taxon>Characoidei</taxon>
        <taxon>Acestrorhamphidae</taxon>
        <taxon>Acestrorhamphinae</taxon>
        <taxon>Astyanax</taxon>
    </lineage>
</organism>
<comment type="subcellular location">
    <subcellularLocation>
        <location evidence="2">Nucleus</location>
    </subcellularLocation>
</comment>
<dbReference type="CDD" id="cd00073">
    <property type="entry name" value="H15"/>
    <property type="match status" value="1"/>
</dbReference>
<dbReference type="InterPro" id="IPR005819">
    <property type="entry name" value="H1/H5"/>
</dbReference>
<evidence type="ECO:0000313" key="6">
    <source>
        <dbReference type="Proteomes" id="UP000694621"/>
    </source>
</evidence>
<evidence type="ECO:0000259" key="4">
    <source>
        <dbReference type="PROSITE" id="PS51504"/>
    </source>
</evidence>
<dbReference type="SUPFAM" id="SSF46785">
    <property type="entry name" value="Winged helix' DNA-binding domain"/>
    <property type="match status" value="1"/>
</dbReference>
<dbReference type="AlphaFoldDB" id="A0A8B9J886"/>
<feature type="region of interest" description="Disordered" evidence="3">
    <location>
        <begin position="1"/>
        <end position="27"/>
    </location>
</feature>
<dbReference type="InterPro" id="IPR036390">
    <property type="entry name" value="WH_DNA-bd_sf"/>
</dbReference>
<sequence>MSEAAPAPAAPAKSPKRRSTKAKKTGPTVSDLVLKVVSESKERKGISLATLKKGLSSSGYDVIKNSFRVRLAVRRLLTSGRLTQTKGTGASGSFKIGEKTKTVVEKCSND</sequence>
<dbReference type="PRINTS" id="PR00624">
    <property type="entry name" value="HISTONEH5"/>
</dbReference>
<name>A0A8B9J886_ASTMX</name>
<dbReference type="GO" id="GO:0003677">
    <property type="term" value="F:DNA binding"/>
    <property type="evidence" value="ECO:0007669"/>
    <property type="project" value="UniProtKB-KW"/>
</dbReference>
<dbReference type="InterPro" id="IPR005818">
    <property type="entry name" value="Histone_H1/H5_H15"/>
</dbReference>
<dbReference type="Pfam" id="PF00538">
    <property type="entry name" value="Linker_histone"/>
    <property type="match status" value="1"/>
</dbReference>
<protein>
    <submittedName>
        <fullName evidence="5">Si:ch211-103n10.5</fullName>
    </submittedName>
</protein>
<comment type="similarity">
    <text evidence="2">Belongs to the histone H1/H5 family.</text>
</comment>
<dbReference type="Ensembl" id="ENSAMXT00005010818.1">
    <property type="protein sequence ID" value="ENSAMXP00005009716.1"/>
    <property type="gene ID" value="ENSAMXG00005005494.1"/>
</dbReference>
<dbReference type="GO" id="GO:0030527">
    <property type="term" value="F:structural constituent of chromatin"/>
    <property type="evidence" value="ECO:0007669"/>
    <property type="project" value="InterPro"/>
</dbReference>
<dbReference type="Gene3D" id="1.10.10.10">
    <property type="entry name" value="Winged helix-like DNA-binding domain superfamily/Winged helix DNA-binding domain"/>
    <property type="match status" value="1"/>
</dbReference>
<evidence type="ECO:0000313" key="5">
    <source>
        <dbReference type="Ensembl" id="ENSAMXP00005009716.1"/>
    </source>
</evidence>
<dbReference type="SMART" id="SM00526">
    <property type="entry name" value="H15"/>
    <property type="match status" value="1"/>
</dbReference>
<keyword evidence="2" id="KW-0539">Nucleus</keyword>
<dbReference type="GO" id="GO:0005634">
    <property type="term" value="C:nucleus"/>
    <property type="evidence" value="ECO:0007669"/>
    <property type="project" value="UniProtKB-SubCell"/>
</dbReference>
<dbReference type="InterPro" id="IPR036388">
    <property type="entry name" value="WH-like_DNA-bd_sf"/>
</dbReference>
<accession>A0A8B9J886</accession>
<feature type="domain" description="H15" evidence="4">
    <location>
        <begin position="25"/>
        <end position="98"/>
    </location>
</feature>
<dbReference type="Proteomes" id="UP000694621">
    <property type="component" value="Unplaced"/>
</dbReference>
<reference evidence="5" key="1">
    <citation type="submission" date="2025-08" db="UniProtKB">
        <authorList>
            <consortium name="Ensembl"/>
        </authorList>
    </citation>
    <scope>IDENTIFICATION</scope>
</reference>
<proteinExistence type="inferred from homology"/>
<evidence type="ECO:0000256" key="3">
    <source>
        <dbReference type="SAM" id="MobiDB-lite"/>
    </source>
</evidence>
<dbReference type="PROSITE" id="PS51504">
    <property type="entry name" value="H15"/>
    <property type="match status" value="1"/>
</dbReference>
<feature type="compositionally biased region" description="Basic residues" evidence="3">
    <location>
        <begin position="14"/>
        <end position="24"/>
    </location>
</feature>
<keyword evidence="2" id="KW-0158">Chromosome</keyword>
<dbReference type="GO" id="GO:0000786">
    <property type="term" value="C:nucleosome"/>
    <property type="evidence" value="ECO:0007669"/>
    <property type="project" value="InterPro"/>
</dbReference>
<feature type="compositionally biased region" description="Low complexity" evidence="3">
    <location>
        <begin position="1"/>
        <end position="12"/>
    </location>
</feature>
<keyword evidence="1 2" id="KW-0238">DNA-binding</keyword>
<evidence type="ECO:0000256" key="2">
    <source>
        <dbReference type="RuleBase" id="RU003894"/>
    </source>
</evidence>
<evidence type="ECO:0000256" key="1">
    <source>
        <dbReference type="ARBA" id="ARBA00023125"/>
    </source>
</evidence>
<dbReference type="GO" id="GO:0006334">
    <property type="term" value="P:nucleosome assembly"/>
    <property type="evidence" value="ECO:0007669"/>
    <property type="project" value="InterPro"/>
</dbReference>